<dbReference type="STRING" id="395019.BMULJ_05600"/>
<keyword evidence="6" id="KW-0418">Kinase</keyword>
<evidence type="ECO:0000256" key="2">
    <source>
        <dbReference type="ARBA" id="ARBA00022679"/>
    </source>
</evidence>
<accession>A0A0H3KQR4</accession>
<dbReference type="KEGG" id="bmu:Bmul_5925"/>
<proteinExistence type="predicted"/>
<evidence type="ECO:0000256" key="4">
    <source>
        <dbReference type="ARBA" id="ARBA00022727"/>
    </source>
</evidence>
<dbReference type="InterPro" id="IPR029057">
    <property type="entry name" value="PRTase-like"/>
</dbReference>
<dbReference type="PROSITE" id="PS51257">
    <property type="entry name" value="PROKAR_LIPOPROTEIN"/>
    <property type="match status" value="1"/>
</dbReference>
<dbReference type="SMART" id="SM01400">
    <property type="entry name" value="Pribosyltran_N"/>
    <property type="match status" value="1"/>
</dbReference>
<dbReference type="GO" id="GO:0005524">
    <property type="term" value="F:ATP binding"/>
    <property type="evidence" value="ECO:0007669"/>
    <property type="project" value="UniProtKB-KW"/>
</dbReference>
<evidence type="ECO:0000259" key="10">
    <source>
        <dbReference type="Pfam" id="PF13793"/>
    </source>
</evidence>
<evidence type="ECO:0000256" key="3">
    <source>
        <dbReference type="ARBA" id="ARBA00022723"/>
    </source>
</evidence>
<dbReference type="Gene3D" id="3.40.50.2020">
    <property type="match status" value="2"/>
</dbReference>
<dbReference type="Proteomes" id="UP000008815">
    <property type="component" value="Chromosome 3"/>
</dbReference>
<keyword evidence="12" id="KW-1185">Reference proteome</keyword>
<evidence type="ECO:0000256" key="8">
    <source>
        <dbReference type="ARBA" id="ARBA00022842"/>
    </source>
</evidence>
<keyword evidence="7" id="KW-0067">ATP-binding</keyword>
<dbReference type="InterPro" id="IPR029099">
    <property type="entry name" value="Pribosyltran_N"/>
</dbReference>
<name>A0A0H3KQR4_BURM1</name>
<protein>
    <recommendedName>
        <fullName evidence="1">ribose-phosphate diphosphokinase</fullName>
        <ecNumber evidence="1">2.7.6.1</ecNumber>
    </recommendedName>
</protein>
<dbReference type="GO" id="GO:0002189">
    <property type="term" value="C:ribose phosphate diphosphokinase complex"/>
    <property type="evidence" value="ECO:0007669"/>
    <property type="project" value="TreeGrafter"/>
</dbReference>
<dbReference type="Pfam" id="PF14572">
    <property type="entry name" value="Pribosyl_synth"/>
    <property type="match status" value="1"/>
</dbReference>
<organism evidence="11 12">
    <name type="scientific">Burkholderia multivorans (strain ATCC 17616 / 249)</name>
    <dbReference type="NCBI Taxonomy" id="395019"/>
    <lineage>
        <taxon>Bacteria</taxon>
        <taxon>Pseudomonadati</taxon>
        <taxon>Pseudomonadota</taxon>
        <taxon>Betaproteobacteria</taxon>
        <taxon>Burkholderiales</taxon>
        <taxon>Burkholderiaceae</taxon>
        <taxon>Burkholderia</taxon>
        <taxon>Burkholderia cepacia complex</taxon>
    </lineage>
</organism>
<keyword evidence="4" id="KW-0545">Nucleotide biosynthesis</keyword>
<evidence type="ECO:0000313" key="11">
    <source>
        <dbReference type="EMBL" id="BAG47428.1"/>
    </source>
</evidence>
<dbReference type="InterPro" id="IPR005946">
    <property type="entry name" value="Rib-P_diPkinase"/>
</dbReference>
<evidence type="ECO:0000256" key="1">
    <source>
        <dbReference type="ARBA" id="ARBA00013247"/>
    </source>
</evidence>
<dbReference type="GO" id="GO:0006015">
    <property type="term" value="P:5-phosphoribose 1-diphosphate biosynthetic process"/>
    <property type="evidence" value="ECO:0007669"/>
    <property type="project" value="TreeGrafter"/>
</dbReference>
<evidence type="ECO:0000256" key="5">
    <source>
        <dbReference type="ARBA" id="ARBA00022741"/>
    </source>
</evidence>
<dbReference type="EMBL" id="AP009387">
    <property type="protein sequence ID" value="BAG47428.1"/>
    <property type="molecule type" value="Genomic_DNA"/>
</dbReference>
<dbReference type="GO" id="GO:0016301">
    <property type="term" value="F:kinase activity"/>
    <property type="evidence" value="ECO:0007669"/>
    <property type="project" value="UniProtKB-KW"/>
</dbReference>
<dbReference type="SUPFAM" id="SSF53271">
    <property type="entry name" value="PRTase-like"/>
    <property type="match status" value="2"/>
</dbReference>
<dbReference type="GO" id="GO:0006164">
    <property type="term" value="P:purine nucleotide biosynthetic process"/>
    <property type="evidence" value="ECO:0007669"/>
    <property type="project" value="TreeGrafter"/>
</dbReference>
<dbReference type="CDD" id="cd06223">
    <property type="entry name" value="PRTases_typeI"/>
    <property type="match status" value="1"/>
</dbReference>
<dbReference type="GO" id="GO:0000287">
    <property type="term" value="F:magnesium ion binding"/>
    <property type="evidence" value="ECO:0007669"/>
    <property type="project" value="InterPro"/>
</dbReference>
<dbReference type="FunFam" id="3.40.50.2020:FF:000007">
    <property type="entry name" value="Ribose-phosphate pyrophosphokinase"/>
    <property type="match status" value="1"/>
</dbReference>
<keyword evidence="5" id="KW-0547">Nucleotide-binding</keyword>
<dbReference type="KEGG" id="bmj:BMULJ_05600"/>
<gene>
    <name evidence="11" type="primary">prsA</name>
    <name evidence="11" type="ordered locus">BMULJ_05600</name>
</gene>
<dbReference type="eggNOG" id="COG0462">
    <property type="taxonomic scope" value="Bacteria"/>
</dbReference>
<dbReference type="PANTHER" id="PTHR10210">
    <property type="entry name" value="RIBOSE-PHOSPHATE DIPHOSPHOKINASE FAMILY MEMBER"/>
    <property type="match status" value="1"/>
</dbReference>
<sequence>MNRGSHATERLPFSLFAFASCRGVGERIAARLGVTLAAHEERPFEDGEHKTRALASVRGHDVYVVQSLHGEPGISVNDKLCRLLLFIGALKDASAARVCAVTPYLCYSRKDRRSHPRDPVSTRYVGTLLEAVGVDRVVAIDIHNIAAFQNAFRCPTEHLEANGMLVEWLASQAGERPVVVVSPDAGGARRAEDFRARLEARIGRPVDAAFAGELRSGGIVTPKPIVGEVAGRCAVIVDDLIGTGTTLARTAENCRTLGAQSVYAVATHGMFFDDAPVLLGGDALAGIAVTDTVPPWRVPAGPLKDKLAVLDSAPLFAEAIARIHRGGSLTDLLRR</sequence>
<evidence type="ECO:0000256" key="7">
    <source>
        <dbReference type="ARBA" id="ARBA00022840"/>
    </source>
</evidence>
<dbReference type="GO" id="GO:0005737">
    <property type="term" value="C:cytoplasm"/>
    <property type="evidence" value="ECO:0007669"/>
    <property type="project" value="TreeGrafter"/>
</dbReference>
<keyword evidence="8" id="KW-0460">Magnesium</keyword>
<comment type="catalytic activity">
    <reaction evidence="9">
        <text>D-ribose 5-phosphate + ATP = 5-phospho-alpha-D-ribose 1-diphosphate + AMP + H(+)</text>
        <dbReference type="Rhea" id="RHEA:15609"/>
        <dbReference type="ChEBI" id="CHEBI:15378"/>
        <dbReference type="ChEBI" id="CHEBI:30616"/>
        <dbReference type="ChEBI" id="CHEBI:58017"/>
        <dbReference type="ChEBI" id="CHEBI:78346"/>
        <dbReference type="ChEBI" id="CHEBI:456215"/>
        <dbReference type="EC" id="2.7.6.1"/>
    </reaction>
</comment>
<keyword evidence="2 11" id="KW-0808">Transferase</keyword>
<dbReference type="Pfam" id="PF13793">
    <property type="entry name" value="Pribosyltran_N"/>
    <property type="match status" value="1"/>
</dbReference>
<feature type="domain" description="Ribose-phosphate pyrophosphokinase N-terminal" evidence="10">
    <location>
        <begin position="14"/>
        <end position="133"/>
    </location>
</feature>
<evidence type="ECO:0000313" key="12">
    <source>
        <dbReference type="Proteomes" id="UP000008815"/>
    </source>
</evidence>
<dbReference type="EC" id="2.7.6.1" evidence="1"/>
<evidence type="ECO:0000256" key="9">
    <source>
        <dbReference type="ARBA" id="ARBA00049535"/>
    </source>
</evidence>
<dbReference type="NCBIfam" id="TIGR01251">
    <property type="entry name" value="ribP_PPkin"/>
    <property type="match status" value="1"/>
</dbReference>
<dbReference type="GO" id="GO:0004749">
    <property type="term" value="F:ribose phosphate diphosphokinase activity"/>
    <property type="evidence" value="ECO:0007669"/>
    <property type="project" value="UniProtKB-EC"/>
</dbReference>
<dbReference type="HOGENOM" id="CLU_033546_2_0_4"/>
<dbReference type="InterPro" id="IPR000836">
    <property type="entry name" value="PRTase_dom"/>
</dbReference>
<keyword evidence="3" id="KW-0479">Metal-binding</keyword>
<reference evidence="11 12" key="1">
    <citation type="submission" date="2007-04" db="EMBL/GenBank/DDBJ databases">
        <title>Complete genome sequence of Burkholderia multivorans ATCC 17616.</title>
        <authorList>
            <person name="Ohtsubo Y."/>
            <person name="Yamashita A."/>
            <person name="Kurokawa K."/>
            <person name="Takami H."/>
            <person name="Yuhara S."/>
            <person name="Nishiyama E."/>
            <person name="Endo R."/>
            <person name="Miyazaki R."/>
            <person name="Ono A."/>
            <person name="Yano K."/>
            <person name="Ito M."/>
            <person name="Sota M."/>
            <person name="Yuji N."/>
            <person name="Hattori M."/>
            <person name="Tsuda M."/>
        </authorList>
    </citation>
    <scope>NUCLEOTIDE SEQUENCE [LARGE SCALE GENOMIC DNA]</scope>
    <source>
        <strain evidence="12">ATCC 17616 / 249</strain>
    </source>
</reference>
<dbReference type="SMR" id="A0A0H3KQR4"/>
<dbReference type="AlphaFoldDB" id="A0A0H3KQR4"/>
<evidence type="ECO:0000256" key="6">
    <source>
        <dbReference type="ARBA" id="ARBA00022777"/>
    </source>
</evidence>
<dbReference type="PANTHER" id="PTHR10210:SF32">
    <property type="entry name" value="RIBOSE-PHOSPHATE PYROPHOSPHOKINASE 2"/>
    <property type="match status" value="1"/>
</dbReference>